<sequence length="45" mass="5303">MRQVTVINAQAEAEESLVRQVKKPKRMNQVRNIKLKKSAPWQKQN</sequence>
<reference evidence="2" key="1">
    <citation type="submission" date="2021-05" db="EMBL/GenBank/DDBJ databases">
        <title>First report of NDM-5 and VEB-6 producing Proteus mirabilis isolated from blood of a sepsis patient in Kolkata, India.</title>
        <authorList>
            <person name="Halder G."/>
            <person name="Chaudhuri B."/>
            <person name="Dutta S."/>
        </authorList>
    </citation>
    <scope>NUCLEOTIDE SEQUENCE [LARGE SCALE GENOMIC DNA]</scope>
    <source>
        <strain evidence="2">7049</strain>
    </source>
</reference>
<organism evidence="2">
    <name type="scientific">Proteus mirabilis</name>
    <dbReference type="NCBI Taxonomy" id="584"/>
    <lineage>
        <taxon>Bacteria</taxon>
        <taxon>Pseudomonadati</taxon>
        <taxon>Pseudomonadota</taxon>
        <taxon>Gammaproteobacteria</taxon>
        <taxon>Enterobacterales</taxon>
        <taxon>Morganellaceae</taxon>
        <taxon>Proteus</taxon>
    </lineage>
</organism>
<comment type="caution">
    <text evidence="2">The sequence shown here is derived from an EMBL/GenBank/DDBJ whole genome shotgun (WGS) entry which is preliminary data.</text>
</comment>
<dbReference type="AlphaFoldDB" id="A0ABD5M1M6"/>
<feature type="region of interest" description="Disordered" evidence="1">
    <location>
        <begin position="20"/>
        <end position="45"/>
    </location>
</feature>
<accession>A0ABD5M1M6</accession>
<gene>
    <name evidence="2" type="ORF">I3679_023095</name>
</gene>
<evidence type="ECO:0000313" key="2">
    <source>
        <dbReference type="EMBL" id="MEY2345564.1"/>
    </source>
</evidence>
<protein>
    <submittedName>
        <fullName evidence="2">Uncharacterized protein</fullName>
    </submittedName>
</protein>
<evidence type="ECO:0000256" key="1">
    <source>
        <dbReference type="SAM" id="MobiDB-lite"/>
    </source>
</evidence>
<feature type="compositionally biased region" description="Basic residues" evidence="1">
    <location>
        <begin position="20"/>
        <end position="37"/>
    </location>
</feature>
<dbReference type="EMBL" id="JADQCH020000002">
    <property type="protein sequence ID" value="MEY2345564.1"/>
    <property type="molecule type" value="Genomic_DNA"/>
</dbReference>
<name>A0ABD5M1M6_PROMI</name>
<proteinExistence type="predicted"/>